<dbReference type="SUPFAM" id="SSF52266">
    <property type="entry name" value="SGNH hydrolase"/>
    <property type="match status" value="1"/>
</dbReference>
<keyword evidence="1" id="KW-0732">Signal</keyword>
<feature type="chain" id="PRO_5009293454" evidence="1">
    <location>
        <begin position="23"/>
        <end position="745"/>
    </location>
</feature>
<protein>
    <submittedName>
        <fullName evidence="2">GDSL-like Lipase/Acylhydrolase family protein</fullName>
    </submittedName>
</protein>
<dbReference type="Gene3D" id="3.40.50.1110">
    <property type="entry name" value="SGNH hydrolase"/>
    <property type="match status" value="1"/>
</dbReference>
<evidence type="ECO:0000313" key="2">
    <source>
        <dbReference type="EMBL" id="SEG56527.1"/>
    </source>
</evidence>
<organism evidence="2 3">
    <name type="scientific">Bryocella elongata</name>
    <dbReference type="NCBI Taxonomy" id="863522"/>
    <lineage>
        <taxon>Bacteria</taxon>
        <taxon>Pseudomonadati</taxon>
        <taxon>Acidobacteriota</taxon>
        <taxon>Terriglobia</taxon>
        <taxon>Terriglobales</taxon>
        <taxon>Acidobacteriaceae</taxon>
        <taxon>Bryocella</taxon>
    </lineage>
</organism>
<dbReference type="RefSeq" id="WP_103934426.1">
    <property type="nucleotide sequence ID" value="NZ_FNVA01000006.1"/>
</dbReference>
<keyword evidence="3" id="KW-1185">Reference proteome</keyword>
<name>A0A1H6B8K9_9BACT</name>
<dbReference type="InterPro" id="IPR036514">
    <property type="entry name" value="SGNH_hydro_sf"/>
</dbReference>
<accession>A0A1H6B8K9</accession>
<dbReference type="Proteomes" id="UP000236728">
    <property type="component" value="Unassembled WGS sequence"/>
</dbReference>
<proteinExistence type="predicted"/>
<dbReference type="EMBL" id="FNVA01000006">
    <property type="protein sequence ID" value="SEG56527.1"/>
    <property type="molecule type" value="Genomic_DNA"/>
</dbReference>
<gene>
    <name evidence="2" type="ORF">SAMN05421819_3577</name>
</gene>
<keyword evidence="2" id="KW-0378">Hydrolase</keyword>
<dbReference type="OrthoDB" id="123099at2"/>
<dbReference type="GO" id="GO:0016788">
    <property type="term" value="F:hydrolase activity, acting on ester bonds"/>
    <property type="evidence" value="ECO:0007669"/>
    <property type="project" value="UniProtKB-ARBA"/>
</dbReference>
<evidence type="ECO:0000313" key="3">
    <source>
        <dbReference type="Proteomes" id="UP000236728"/>
    </source>
</evidence>
<dbReference type="AlphaFoldDB" id="A0A1H6B8K9"/>
<sequence length="745" mass="76157">MTRLLRAAAAACLLSIAAIGSAQITVSAAHLQDSTGTPVANATITFAPVNNAGQPISYRAAGSSAGQVVGSPVTATVTAGAFTISLPDTSLTQPINVCFAASLQDNVSGEQLPFSGHSCVQPSSTSAQSAWCTTASGTTTCNFDNFPVNQPALVVVQTGPTGAPGTNAAGTSTNIQKLIATYKQGGPNLYDPTQAVSNTVITSTGTLESLSGYTTSGYIPVTPGGAFTTAFGDGDTNAGLGLCYFDINLNPVAASQGFPFTSPQTFTVPSGATIAYARVSWAVSGGSYLNSTGFAAQEIVTGSSLPASYSSFSVYPASTVDANIATETARAEAVEATLPSAAESQQILAASQPTAVNLFDVNAAVPGLLDNASYCCAPAHGAGVVETDSAHYVSGYIAVTPGSQYTMAVGDSETNAAYGISWYTLNRTPITTYHTGDGFPFTSPQTFTAPAGAYWIRFTGSGPGTQMFVAGSSVPSSYVPFAQVAHVLTTSDLVPLVQAQTNMASPIKGCRIGVIGDSISSIFGQAWQNVVEARTGCTLEYQDARPGRLYADAMECYGASTPTGTIGNYNAANPLTYGSYASQACSNYNSSSIAPYPQTGLTLAQNLANVDVMLLELGTNDVTGIGTGLQSIGTITDAPSAGTQYGNFNWLITALHTANPAMRLLIVTNGADVGGTGYNAASLATAGAIVATAQIYADPVLDLTKVGGVNGLTISTLTIDNTHPTTASFQHFFGAAIANFVRMWW</sequence>
<evidence type="ECO:0000256" key="1">
    <source>
        <dbReference type="SAM" id="SignalP"/>
    </source>
</evidence>
<reference evidence="2 3" key="1">
    <citation type="submission" date="2016-10" db="EMBL/GenBank/DDBJ databases">
        <authorList>
            <person name="de Groot N.N."/>
        </authorList>
    </citation>
    <scope>NUCLEOTIDE SEQUENCE [LARGE SCALE GENOMIC DNA]</scope>
    <source>
        <strain evidence="2 3">DSM 22489</strain>
    </source>
</reference>
<feature type="signal peptide" evidence="1">
    <location>
        <begin position="1"/>
        <end position="22"/>
    </location>
</feature>